<feature type="region of interest" description="Disordered" evidence="2">
    <location>
        <begin position="816"/>
        <end position="845"/>
    </location>
</feature>
<gene>
    <name evidence="3" type="ORF">OVA965_LOCUS23933</name>
    <name evidence="4" type="ORF">TMI583_LOCUS24653</name>
</gene>
<comment type="caution">
    <text evidence="4">The sequence shown here is derived from an EMBL/GenBank/DDBJ whole genome shotgun (WGS) entry which is preliminary data.</text>
</comment>
<proteinExistence type="predicted"/>
<dbReference type="EMBL" id="CAJNOK010014210">
    <property type="protein sequence ID" value="CAF1199835.1"/>
    <property type="molecule type" value="Genomic_DNA"/>
</dbReference>
<reference evidence="4" key="1">
    <citation type="submission" date="2021-02" db="EMBL/GenBank/DDBJ databases">
        <authorList>
            <person name="Nowell W R."/>
        </authorList>
    </citation>
    <scope>NUCLEOTIDE SEQUENCE</scope>
</reference>
<dbReference type="EMBL" id="CAJOBA010035743">
    <property type="protein sequence ID" value="CAF4009939.1"/>
    <property type="molecule type" value="Genomic_DNA"/>
</dbReference>
<accession>A0A8S2NN37</accession>
<dbReference type="AlphaFoldDB" id="A0A8S2NN37"/>
<feature type="region of interest" description="Disordered" evidence="2">
    <location>
        <begin position="152"/>
        <end position="177"/>
    </location>
</feature>
<evidence type="ECO:0000313" key="3">
    <source>
        <dbReference type="EMBL" id="CAF1199835.1"/>
    </source>
</evidence>
<evidence type="ECO:0000256" key="1">
    <source>
        <dbReference type="SAM" id="Coils"/>
    </source>
</evidence>
<feature type="coiled-coil region" evidence="1">
    <location>
        <begin position="24"/>
        <end position="93"/>
    </location>
</feature>
<organism evidence="4 5">
    <name type="scientific">Didymodactylos carnosus</name>
    <dbReference type="NCBI Taxonomy" id="1234261"/>
    <lineage>
        <taxon>Eukaryota</taxon>
        <taxon>Metazoa</taxon>
        <taxon>Spiralia</taxon>
        <taxon>Gnathifera</taxon>
        <taxon>Rotifera</taxon>
        <taxon>Eurotatoria</taxon>
        <taxon>Bdelloidea</taxon>
        <taxon>Philodinida</taxon>
        <taxon>Philodinidae</taxon>
        <taxon>Didymodactylos</taxon>
    </lineage>
</organism>
<feature type="compositionally biased region" description="Polar residues" evidence="2">
    <location>
        <begin position="823"/>
        <end position="844"/>
    </location>
</feature>
<protein>
    <submittedName>
        <fullName evidence="4">Uncharacterized protein</fullName>
    </submittedName>
</protein>
<evidence type="ECO:0000313" key="4">
    <source>
        <dbReference type="EMBL" id="CAF4009939.1"/>
    </source>
</evidence>
<feature type="region of interest" description="Disordered" evidence="2">
    <location>
        <begin position="884"/>
        <end position="906"/>
    </location>
</feature>
<dbReference type="Proteomes" id="UP000677228">
    <property type="component" value="Unassembled WGS sequence"/>
</dbReference>
<name>A0A8S2NN37_9BILA</name>
<evidence type="ECO:0000313" key="5">
    <source>
        <dbReference type="Proteomes" id="UP000682733"/>
    </source>
</evidence>
<keyword evidence="1" id="KW-0175">Coiled coil</keyword>
<feature type="non-terminal residue" evidence="4">
    <location>
        <position position="1"/>
    </location>
</feature>
<evidence type="ECO:0000256" key="2">
    <source>
        <dbReference type="SAM" id="MobiDB-lite"/>
    </source>
</evidence>
<sequence>MYGSEIAVRDGDIAGTEVHISSIAQQLQSDIQELRDVLIVQELRRGVDDLRETMVVEGLRQGVEELREVVREADRQEEERVIEQRKVDNQKKLDAEIEHDVAVYKAEQARITREKEEFDKEVQRSYNASLQTASSTGNDAWSSEQMWIIDKEADDEPQPRISAPTPDPTTTATVDKSNSFGTILGHRTYYDEQNQRLYLISNNREVRKTVSKRSESSRAVKEDHARDIFRPSFTLVSLLAYASNMSRCYEDKSLPIGCVRFDSLNKNAGRYLKDRKVIGKKEVDNCEITEGDLLRNRLSTVINTNPGADLSICPNHRYAFGFGWKAPLHCLHDGCATSNKPKRSSLRAATMEQCGTLGPFPYGGQLCTDHRKCLSRPPELPFLNAPLSPLSTRASVDSVTSDISTATVEREIQNQQSINTLFETIRVSPLKSQVSAPLKGQSKSSLRRLKSKFASALHAAAQQISEAIAPGQGQQLRIMTGLDDLLSNSRQRTATYDANTPIIDYLKTMYNSHAAQKLPHQERITILALAPSEWTLDEVMQTFQCTRYAAIAASKLRGSVKTPFHHDKGINPAEQKMLSGLDDFATAAGQAYAVLETIINDLPESSTSKQSLKKDLEAAKLYLKTKYYSDCGEQSHCITHCTTYGLSQKGSKDYASTCGHKHDQKCQDCTKLAQLFDDIAVSIDSVNDREAKGELLYDFKCSRDAIIEQMRHLNRSAQQNLTQRRDIKNMDKKTSYAVVDWMQKELLCEYRDFTEKYYGKRGMSGLVNSFTVKETNKQGALHMAAGFHSNTGDNKKLSTYHQAKLQLYDRVQQQQLPQTTTQSMLSRNSPTKAADSPSSSTTCMKSPVHMQYFKEKETEAAADTEKTTSIARCRSRKRTFRTASDVFSGDENEGQQDNLPKKVRSVEALRPRPSRYVTSVFDN</sequence>
<dbReference type="Proteomes" id="UP000682733">
    <property type="component" value="Unassembled WGS sequence"/>
</dbReference>